<comment type="subcellular location">
    <subcellularLocation>
        <location evidence="1">Cell inner membrane</location>
        <topology evidence="1">Multi-pass membrane protein</topology>
    </subcellularLocation>
</comment>
<evidence type="ECO:0000256" key="10">
    <source>
        <dbReference type="ARBA" id="ARBA00022989"/>
    </source>
</evidence>
<keyword evidence="10 14" id="KW-1133">Transmembrane helix</keyword>
<evidence type="ECO:0000256" key="13">
    <source>
        <dbReference type="SAM" id="MobiDB-lite"/>
    </source>
</evidence>
<dbReference type="EMBL" id="ACJD01000006">
    <property type="protein sequence ID" value="EEH13837.1"/>
    <property type="molecule type" value="Genomic_DNA"/>
</dbReference>
<dbReference type="GO" id="GO:0009055">
    <property type="term" value="F:electron transfer activity"/>
    <property type="evidence" value="ECO:0007669"/>
    <property type="project" value="InterPro"/>
</dbReference>
<evidence type="ECO:0000256" key="5">
    <source>
        <dbReference type="ARBA" id="ARBA00022519"/>
    </source>
</evidence>
<dbReference type="GO" id="GO:0046872">
    <property type="term" value="F:metal ion binding"/>
    <property type="evidence" value="ECO:0007669"/>
    <property type="project" value="UniProtKB-KW"/>
</dbReference>
<feature type="transmembrane region" description="Helical" evidence="14">
    <location>
        <begin position="142"/>
        <end position="166"/>
    </location>
</feature>
<evidence type="ECO:0000256" key="7">
    <source>
        <dbReference type="ARBA" id="ARBA00022692"/>
    </source>
</evidence>
<comment type="caution">
    <text evidence="15">The sequence shown here is derived from an EMBL/GenBank/DDBJ whole genome shotgun (WGS) entry which is preliminary data.</text>
</comment>
<keyword evidence="4" id="KW-1003">Cell membrane</keyword>
<evidence type="ECO:0000256" key="3">
    <source>
        <dbReference type="ARBA" id="ARBA00022448"/>
    </source>
</evidence>
<organism evidence="15 16">
    <name type="scientific">Brucella ceti str. Cudo</name>
    <dbReference type="NCBI Taxonomy" id="595497"/>
    <lineage>
        <taxon>Bacteria</taxon>
        <taxon>Pseudomonadati</taxon>
        <taxon>Pseudomonadota</taxon>
        <taxon>Alphaproteobacteria</taxon>
        <taxon>Hyphomicrobiales</taxon>
        <taxon>Brucellaceae</taxon>
        <taxon>Brucella/Ochrobactrum group</taxon>
        <taxon>Brucella</taxon>
    </lineage>
</organism>
<comment type="similarity">
    <text evidence="2">Belongs to the cytochrome ubiquinol oxidase subunit 1 family.</text>
</comment>
<dbReference type="PANTHER" id="PTHR30365">
    <property type="entry name" value="CYTOCHROME D UBIQUINOL OXIDASE"/>
    <property type="match status" value="1"/>
</dbReference>
<feature type="transmembrane region" description="Helical" evidence="14">
    <location>
        <begin position="104"/>
        <end position="122"/>
    </location>
</feature>
<keyword evidence="9" id="KW-0249">Electron transport</keyword>
<proteinExistence type="inferred from homology"/>
<dbReference type="GO" id="GO:0005886">
    <property type="term" value="C:plasma membrane"/>
    <property type="evidence" value="ECO:0007669"/>
    <property type="project" value="UniProtKB-SubCell"/>
</dbReference>
<accession>C0GA73</accession>
<dbReference type="Pfam" id="PF01654">
    <property type="entry name" value="Cyt_bd_oxida_I"/>
    <property type="match status" value="1"/>
</dbReference>
<evidence type="ECO:0000313" key="15">
    <source>
        <dbReference type="EMBL" id="EEH13837.1"/>
    </source>
</evidence>
<dbReference type="Proteomes" id="UP000003678">
    <property type="component" value="Unassembled WGS sequence"/>
</dbReference>
<evidence type="ECO:0000256" key="14">
    <source>
        <dbReference type="SAM" id="Phobius"/>
    </source>
</evidence>
<feature type="transmembrane region" description="Helical" evidence="14">
    <location>
        <begin position="476"/>
        <end position="498"/>
    </location>
</feature>
<feature type="transmembrane region" description="Helical" evidence="14">
    <location>
        <begin position="518"/>
        <end position="542"/>
    </location>
</feature>
<dbReference type="GO" id="GO:0019646">
    <property type="term" value="P:aerobic electron transport chain"/>
    <property type="evidence" value="ECO:0007669"/>
    <property type="project" value="InterPro"/>
</dbReference>
<gene>
    <name evidence="15" type="ORF">BCETI_6000819</name>
</gene>
<evidence type="ECO:0000313" key="16">
    <source>
        <dbReference type="Proteomes" id="UP000003678"/>
    </source>
</evidence>
<keyword evidence="12 14" id="KW-0472">Membrane</keyword>
<keyword evidence="6" id="KW-0349">Heme</keyword>
<keyword evidence="5" id="KW-0997">Cell inner membrane</keyword>
<reference evidence="15 16" key="1">
    <citation type="submission" date="2009-03" db="EMBL/GenBank/DDBJ databases">
        <authorList>
            <person name="Setubal J.C."/>
            <person name="Boyle S."/>
            <person name="Crasta O.R."/>
            <person name="Gillespie J.J."/>
            <person name="Kenyon R.W."/>
            <person name="Lu J."/>
            <person name="Mane S."/>
            <person name="Nagrani S."/>
            <person name="Shallom J.M."/>
            <person name="Shallom S."/>
            <person name="Shukla M."/>
            <person name="Snyder E.E."/>
            <person name="Sobral B.W."/>
            <person name="Wattam A.R."/>
            <person name="Will R."/>
            <person name="Williams K."/>
            <person name="Yoo H."/>
            <person name="Bruce D.H."/>
            <person name="Detter C."/>
            <person name="Munk C."/>
            <person name="Brettin T.S."/>
            <person name="Ficht T."/>
        </authorList>
    </citation>
    <scope>NUCLEOTIDE SEQUENCE [LARGE SCALE GENOMIC DNA]</scope>
    <source>
        <strain evidence="15 16">Cudo</strain>
    </source>
</reference>
<evidence type="ECO:0000256" key="8">
    <source>
        <dbReference type="ARBA" id="ARBA00022723"/>
    </source>
</evidence>
<evidence type="ECO:0000256" key="11">
    <source>
        <dbReference type="ARBA" id="ARBA00023004"/>
    </source>
</evidence>
<keyword evidence="8" id="KW-0479">Metal-binding</keyword>
<keyword evidence="11" id="KW-0408">Iron</keyword>
<evidence type="ECO:0000256" key="2">
    <source>
        <dbReference type="ARBA" id="ARBA00009819"/>
    </source>
</evidence>
<evidence type="ECO:0000256" key="9">
    <source>
        <dbReference type="ARBA" id="ARBA00022982"/>
    </source>
</evidence>
<name>C0GA73_9HYPH</name>
<keyword evidence="3" id="KW-0813">Transport</keyword>
<feature type="transmembrane region" description="Helical" evidence="14">
    <location>
        <begin position="442"/>
        <end position="464"/>
    </location>
</feature>
<dbReference type="AlphaFoldDB" id="C0GA73"/>
<feature type="transmembrane region" description="Helical" evidence="14">
    <location>
        <begin position="178"/>
        <end position="201"/>
    </location>
</feature>
<protein>
    <submittedName>
        <fullName evidence="15">Cytochrome d ubiquinol oxidase subunit 1</fullName>
    </submittedName>
</protein>
<evidence type="ECO:0000256" key="12">
    <source>
        <dbReference type="ARBA" id="ARBA00023136"/>
    </source>
</evidence>
<dbReference type="GO" id="GO:0070069">
    <property type="term" value="C:cytochrome complex"/>
    <property type="evidence" value="ECO:0007669"/>
    <property type="project" value="InterPro"/>
</dbReference>
<keyword evidence="7 14" id="KW-0812">Transmembrane</keyword>
<feature type="transmembrane region" description="Helical" evidence="14">
    <location>
        <begin position="66"/>
        <end position="92"/>
    </location>
</feature>
<dbReference type="InterPro" id="IPR002585">
    <property type="entry name" value="Cyt-d_ubiquinol_oxidase_su_1"/>
</dbReference>
<feature type="transmembrane region" description="Helical" evidence="14">
    <location>
        <begin position="270"/>
        <end position="288"/>
    </location>
</feature>
<evidence type="ECO:0000256" key="6">
    <source>
        <dbReference type="ARBA" id="ARBA00022617"/>
    </source>
</evidence>
<dbReference type="PANTHER" id="PTHR30365:SF0">
    <property type="entry name" value="CYTOCHROME BD-I UBIQUINOL OXIDASE SUBUNIT 1"/>
    <property type="match status" value="1"/>
</dbReference>
<dbReference type="GO" id="GO:0016682">
    <property type="term" value="F:oxidoreductase activity, acting on diphenols and related substances as donors, oxygen as acceptor"/>
    <property type="evidence" value="ECO:0007669"/>
    <property type="project" value="TreeGrafter"/>
</dbReference>
<feature type="region of interest" description="Disordered" evidence="13">
    <location>
        <begin position="555"/>
        <end position="574"/>
    </location>
</feature>
<feature type="transmembrane region" description="Helical" evidence="14">
    <location>
        <begin position="234"/>
        <end position="258"/>
    </location>
</feature>
<evidence type="ECO:0000256" key="1">
    <source>
        <dbReference type="ARBA" id="ARBA00004429"/>
    </source>
</evidence>
<dbReference type="GO" id="GO:0020037">
    <property type="term" value="F:heme binding"/>
    <property type="evidence" value="ECO:0007669"/>
    <property type="project" value="TreeGrafter"/>
</dbReference>
<evidence type="ECO:0000256" key="4">
    <source>
        <dbReference type="ARBA" id="ARBA00022475"/>
    </source>
</evidence>
<sequence>MSHAGGSSAARLITGLEWMENLKTICFKKGLCTSTAHNIRRAGLTGFSEMELDIVSLSRLQFAITALYHFLFVPLTLGLSVLLAIMETVYVMTGRLIWRQMTKFWGTLFGINFVMGVATGIVMEFQFGMNWSYYSHYVGDIFGAPLAIEGMMAFFLEATFVGLFFFGWDRLSKVGHLVATYAVAAGSNFSALWILIANGWMQNPVGSAFNPETMRMEITDFFAVLTNPVAQAKFVHTVSAGYATASIFVLGISAWYLLRGRSVELAKRSLTVAASFGLAASLSVVVLGDESGYLTNEHQKMKIAAIEAMWETEPAPASFTLFGFPDQEARETHFAVRIPWVMGLIGTRSLTTPIEGIDQLVQNAEKHIRNGIVAYDALQKIRAAGGTNAVSQEVRDAFADNSQWMGYALLLKRYVDDPRNATDEQIVKAANDTVPGVLPLFWAFRIMVGIGFFLILLTGTFFVLSARRALDRYPFLLKVAVFAIPLPWIAAEMGWVVAEFGRQPWSIEGILPTAVAVSNLGASTVLLTIVGFVVIYTVLFIIEMGLMLRAIKAGPEPDSKPEAMLAPASIAPAE</sequence>